<accession>A0A1T2YWZ0</accession>
<feature type="transmembrane region" description="Helical" evidence="1">
    <location>
        <begin position="276"/>
        <end position="294"/>
    </location>
</feature>
<comment type="caution">
    <text evidence="4">The sequence shown here is derived from an EMBL/GenBank/DDBJ whole genome shotgun (WGS) entry which is preliminary data.</text>
</comment>
<dbReference type="AlphaFoldDB" id="A0A1T2YWZ0"/>
<sequence length="667" mass="73547">MTALAYRRDIDGLRAIAVLAVVLFHFGVPGVTGGFVGVDVFFVISGFLITSIILREREGGHFSFLNFWARRARRILPALLVMMSVSLIVGWFLMAPKDYSELGRSIHNQAIFISNLFFMRQDGYFETASDMKPMLHTWSLSVEEQFYIAFPLLLALLSSRLKHWRSALFVLLLVSFAASVWAVAHAPDKAFFLLPMRAWELLAGSMLAVMPARAKRTSPMLAQAVSAISLGLILVAVVGYDDSTAFPGLAALLPVLGVVGLIWANGQHTTWVGRLLGSRVLVGIGLISYSWYLWHWPVLVFGKYANIADLTPFQLAALFSLSLLLGYASWRFVEGPFRERRLLAGNRAVLAAAVVGLVSLGLIGKGLVWSDGFTWRLSPQALQFAKAYTWSPKLVNCLSDDKKNKHRELCHFGPQGGAARALVWGDSHASALIPALKDGAGKYDFGITQAGYAGCLPFYRKENTQGCNAFNDRVTQLLSHESFSDVVLVARWSLYVYGQRNGDTGPTIHDPATGKYDRAVAERKFSEGVTALVHQLRASGHRVWLVKEVPLQEFNVPYRLSRLAMLGRPTDKEGLPVTEHLQRQATISAVFEQIAAADSGVQLLDPAPKLCDANGWCRVELGGQALYTDDNHLSIVGTHYVEGFLDPFFNTLRNVSVESGVSRNDVQ</sequence>
<feature type="transmembrane region" description="Helical" evidence="1">
    <location>
        <begin position="34"/>
        <end position="54"/>
    </location>
</feature>
<feature type="transmembrane region" description="Helical" evidence="1">
    <location>
        <begin position="190"/>
        <end position="209"/>
    </location>
</feature>
<keyword evidence="4" id="KW-0012">Acyltransferase</keyword>
<evidence type="ECO:0000256" key="1">
    <source>
        <dbReference type="SAM" id="Phobius"/>
    </source>
</evidence>
<keyword evidence="1" id="KW-0812">Transmembrane</keyword>
<dbReference type="RefSeq" id="WP_078739695.1">
    <property type="nucleotide sequence ID" value="NZ_MSDF01000014.1"/>
</dbReference>
<evidence type="ECO:0000259" key="3">
    <source>
        <dbReference type="Pfam" id="PF19040"/>
    </source>
</evidence>
<feature type="transmembrane region" description="Helical" evidence="1">
    <location>
        <begin position="314"/>
        <end position="333"/>
    </location>
</feature>
<feature type="transmembrane region" description="Helical" evidence="1">
    <location>
        <begin position="164"/>
        <end position="184"/>
    </location>
</feature>
<gene>
    <name evidence="4" type="ORF">BFW87_10035</name>
</gene>
<dbReference type="EMBL" id="MSDF01000014">
    <property type="protein sequence ID" value="OPA96655.1"/>
    <property type="molecule type" value="Genomic_DNA"/>
</dbReference>
<dbReference type="GO" id="GO:0016747">
    <property type="term" value="F:acyltransferase activity, transferring groups other than amino-acyl groups"/>
    <property type="evidence" value="ECO:0007669"/>
    <property type="project" value="InterPro"/>
</dbReference>
<feature type="transmembrane region" description="Helical" evidence="1">
    <location>
        <begin position="345"/>
        <end position="369"/>
    </location>
</feature>
<keyword evidence="4" id="KW-0808">Transferase</keyword>
<dbReference type="Pfam" id="PF19040">
    <property type="entry name" value="SGNH"/>
    <property type="match status" value="1"/>
</dbReference>
<dbReference type="PANTHER" id="PTHR23028">
    <property type="entry name" value="ACETYLTRANSFERASE"/>
    <property type="match status" value="1"/>
</dbReference>
<evidence type="ECO:0000259" key="2">
    <source>
        <dbReference type="Pfam" id="PF01757"/>
    </source>
</evidence>
<dbReference type="Proteomes" id="UP000190965">
    <property type="component" value="Unassembled WGS sequence"/>
</dbReference>
<proteinExistence type="predicted"/>
<dbReference type="InterPro" id="IPR043968">
    <property type="entry name" value="SGNH"/>
</dbReference>
<keyword evidence="1" id="KW-1133">Transmembrane helix</keyword>
<reference evidence="4 5" key="1">
    <citation type="submission" date="2016-12" db="EMBL/GenBank/DDBJ databases">
        <title>Draft genome sequences of seven strains of Pseudomonas fluorescens that produce 4-formylaminooxyvinylglycine.</title>
        <authorList>
            <person name="Okrent R.A."/>
            <person name="Manning V.A."/>
            <person name="Trippe K.M."/>
        </authorList>
    </citation>
    <scope>NUCLEOTIDE SEQUENCE [LARGE SCALE GENOMIC DNA]</scope>
    <source>
        <strain evidence="4 5">P5A</strain>
    </source>
</reference>
<name>A0A1T2YWZ0_PSEFL</name>
<feature type="domain" description="Acyltransferase 3" evidence="2">
    <location>
        <begin position="9"/>
        <end position="329"/>
    </location>
</feature>
<feature type="transmembrane region" description="Helical" evidence="1">
    <location>
        <begin position="75"/>
        <end position="94"/>
    </location>
</feature>
<feature type="transmembrane region" description="Helical" evidence="1">
    <location>
        <begin position="246"/>
        <end position="264"/>
    </location>
</feature>
<dbReference type="GO" id="GO:0009103">
    <property type="term" value="P:lipopolysaccharide biosynthetic process"/>
    <property type="evidence" value="ECO:0007669"/>
    <property type="project" value="TreeGrafter"/>
</dbReference>
<dbReference type="OrthoDB" id="9767863at2"/>
<evidence type="ECO:0000313" key="4">
    <source>
        <dbReference type="EMBL" id="OPA96655.1"/>
    </source>
</evidence>
<evidence type="ECO:0000313" key="5">
    <source>
        <dbReference type="Proteomes" id="UP000190965"/>
    </source>
</evidence>
<organism evidence="4 5">
    <name type="scientific">Pseudomonas fluorescens</name>
    <dbReference type="NCBI Taxonomy" id="294"/>
    <lineage>
        <taxon>Bacteria</taxon>
        <taxon>Pseudomonadati</taxon>
        <taxon>Pseudomonadota</taxon>
        <taxon>Gammaproteobacteria</taxon>
        <taxon>Pseudomonadales</taxon>
        <taxon>Pseudomonadaceae</taxon>
        <taxon>Pseudomonas</taxon>
    </lineage>
</organism>
<feature type="transmembrane region" description="Helical" evidence="1">
    <location>
        <begin position="12"/>
        <end position="28"/>
    </location>
</feature>
<feature type="domain" description="SGNH" evidence="3">
    <location>
        <begin position="397"/>
        <end position="645"/>
    </location>
</feature>
<dbReference type="GO" id="GO:0016020">
    <property type="term" value="C:membrane"/>
    <property type="evidence" value="ECO:0007669"/>
    <property type="project" value="TreeGrafter"/>
</dbReference>
<keyword evidence="1" id="KW-0472">Membrane</keyword>
<feature type="transmembrane region" description="Helical" evidence="1">
    <location>
        <begin position="138"/>
        <end position="157"/>
    </location>
</feature>
<feature type="transmembrane region" description="Helical" evidence="1">
    <location>
        <begin position="221"/>
        <end position="240"/>
    </location>
</feature>
<protein>
    <submittedName>
        <fullName evidence="4">Acyltransferase</fullName>
    </submittedName>
</protein>
<dbReference type="PANTHER" id="PTHR23028:SF53">
    <property type="entry name" value="ACYL_TRANSF_3 DOMAIN-CONTAINING PROTEIN"/>
    <property type="match status" value="1"/>
</dbReference>
<dbReference type="Pfam" id="PF01757">
    <property type="entry name" value="Acyl_transf_3"/>
    <property type="match status" value="1"/>
</dbReference>
<dbReference type="InterPro" id="IPR050879">
    <property type="entry name" value="Acyltransferase_3"/>
</dbReference>
<dbReference type="InterPro" id="IPR002656">
    <property type="entry name" value="Acyl_transf_3_dom"/>
</dbReference>